<sequence>MSLTCSYTVKSFVAVCVVGFTSLGKPAPAAKNLGSPQVAYGDPDEDKTALRSTLDLANPG</sequence>
<organism evidence="1 2">
    <name type="scientific">Cytospora mali</name>
    <name type="common">Apple Valsa canker fungus</name>
    <name type="synonym">Valsa mali</name>
    <dbReference type="NCBI Taxonomy" id="578113"/>
    <lineage>
        <taxon>Eukaryota</taxon>
        <taxon>Fungi</taxon>
        <taxon>Dikarya</taxon>
        <taxon>Ascomycota</taxon>
        <taxon>Pezizomycotina</taxon>
        <taxon>Sordariomycetes</taxon>
        <taxon>Sordariomycetidae</taxon>
        <taxon>Diaporthales</taxon>
        <taxon>Cytosporaceae</taxon>
        <taxon>Cytospora</taxon>
    </lineage>
</organism>
<reference evidence="1" key="1">
    <citation type="submission" date="2014-12" db="EMBL/GenBank/DDBJ databases">
        <title>Genome Sequence of Valsa Canker Pathogens Uncovers a Specific Adaption of Colonization on Woody Bark.</title>
        <authorList>
            <person name="Yin Z."/>
            <person name="Liu H."/>
            <person name="Gao X."/>
            <person name="Li Z."/>
            <person name="Song N."/>
            <person name="Ke X."/>
            <person name="Dai Q."/>
            <person name="Wu Y."/>
            <person name="Sun Y."/>
            <person name="Xu J.-R."/>
            <person name="Kang Z.K."/>
            <person name="Wang L."/>
            <person name="Huang L."/>
        </authorList>
    </citation>
    <scope>NUCLEOTIDE SEQUENCE [LARGE SCALE GENOMIC DNA]</scope>
    <source>
        <strain evidence="1">03-8</strain>
    </source>
</reference>
<keyword evidence="2" id="KW-1185">Reference proteome</keyword>
<dbReference type="AlphaFoldDB" id="A0A194W2R5"/>
<name>A0A194W2R5_CYTMA</name>
<dbReference type="Proteomes" id="UP000078559">
    <property type="component" value="Chromosome 6"/>
</dbReference>
<gene>
    <name evidence="1" type="ORF">VM1G_11697</name>
</gene>
<accession>A0A194W2R5</accession>
<evidence type="ECO:0000313" key="2">
    <source>
        <dbReference type="Proteomes" id="UP000078559"/>
    </source>
</evidence>
<dbReference type="EMBL" id="CM003103">
    <property type="protein sequence ID" value="KUI70572.1"/>
    <property type="molecule type" value="Genomic_DNA"/>
</dbReference>
<evidence type="ECO:0000313" key="1">
    <source>
        <dbReference type="EMBL" id="KUI70572.1"/>
    </source>
</evidence>
<protein>
    <submittedName>
        <fullName evidence="1">Uncharacterized protein</fullName>
    </submittedName>
</protein>
<proteinExistence type="predicted"/>